<gene>
    <name evidence="3" type="primary">LOC130510856</name>
</gene>
<dbReference type="InterPro" id="IPR001810">
    <property type="entry name" value="F-box_dom"/>
</dbReference>
<dbReference type="PANTHER" id="PTHR31111">
    <property type="entry name" value="BNAA05G37150D PROTEIN-RELATED"/>
    <property type="match status" value="1"/>
</dbReference>
<dbReference type="PROSITE" id="PS50181">
    <property type="entry name" value="FBOX"/>
    <property type="match status" value="1"/>
</dbReference>
<dbReference type="AlphaFoldDB" id="A0A9W3DI03"/>
<dbReference type="KEGG" id="rsz:130510856"/>
<dbReference type="InterPro" id="IPR013187">
    <property type="entry name" value="F-box-assoc_dom_typ3"/>
</dbReference>
<dbReference type="Proteomes" id="UP000504610">
    <property type="component" value="Chromosome 4"/>
</dbReference>
<accession>A0A9W3DI03</accession>
<organism evidence="2 3">
    <name type="scientific">Raphanus sativus</name>
    <name type="common">Radish</name>
    <name type="synonym">Raphanus raphanistrum var. sativus</name>
    <dbReference type="NCBI Taxonomy" id="3726"/>
    <lineage>
        <taxon>Eukaryota</taxon>
        <taxon>Viridiplantae</taxon>
        <taxon>Streptophyta</taxon>
        <taxon>Embryophyta</taxon>
        <taxon>Tracheophyta</taxon>
        <taxon>Spermatophyta</taxon>
        <taxon>Magnoliopsida</taxon>
        <taxon>eudicotyledons</taxon>
        <taxon>Gunneridae</taxon>
        <taxon>Pentapetalae</taxon>
        <taxon>rosids</taxon>
        <taxon>malvids</taxon>
        <taxon>Brassicales</taxon>
        <taxon>Brassicaceae</taxon>
        <taxon>Brassiceae</taxon>
        <taxon>Raphanus</taxon>
    </lineage>
</organism>
<dbReference type="NCBIfam" id="TIGR01640">
    <property type="entry name" value="F_box_assoc_1"/>
    <property type="match status" value="1"/>
</dbReference>
<reference evidence="2" key="1">
    <citation type="journal article" date="2019" name="Database">
        <title>The radish genome database (RadishGD): an integrated information resource for radish genomics.</title>
        <authorList>
            <person name="Yu H.J."/>
            <person name="Baek S."/>
            <person name="Lee Y.J."/>
            <person name="Cho A."/>
            <person name="Mun J.H."/>
        </authorList>
    </citation>
    <scope>NUCLEOTIDE SEQUENCE [LARGE SCALE GENOMIC DNA]</scope>
    <source>
        <strain evidence="2">cv. WK10039</strain>
    </source>
</reference>
<evidence type="ECO:0000313" key="2">
    <source>
        <dbReference type="Proteomes" id="UP000504610"/>
    </source>
</evidence>
<dbReference type="PANTHER" id="PTHR31111:SF113">
    <property type="entry name" value="F-BOX ASSOCIATED UBIQUITINATION EFFECTOR FAMILY PROTEIN"/>
    <property type="match status" value="1"/>
</dbReference>
<sequence>MNVSVLTISPRVTRSSLSIPDDLIFEIFLRLPSKAIMRFRCISKLWASILRNQDFTESFLIRSFARPQLLFACEDDDKFIFFSSPHPQNPEENSYVVAANHLERFPSSYRFPAPSSGFSCYGFNLIMNCDFENVICNPSTGQSLILPRLKSRNKFSVACYLGYEPIAKEFKVLSMERSCESREWISVKHQVLTLGTNKLSWRMLECCIPHYCSHKWICINGVIYYEAPDNWSSVPCMVACFDLSSEKLSFVNFMETTSRNMPGSTTLINYNGKLGLLMSGDSNDVINGSSKRLELWVLQDAGKNVLSKHVYVLPPLWKDVVVERMRIAGMIGTNEIVLSPIYQQVTFYLIYFNVKRKTIRKVGVRGMEAFQGKRSYTVLNYVENVKFL</sequence>
<feature type="domain" description="F-box" evidence="1">
    <location>
        <begin position="13"/>
        <end position="59"/>
    </location>
</feature>
<dbReference type="Pfam" id="PF08268">
    <property type="entry name" value="FBA_3"/>
    <property type="match status" value="1"/>
</dbReference>
<protein>
    <submittedName>
        <fullName evidence="3">F-box protein At5g65850-like</fullName>
    </submittedName>
</protein>
<proteinExistence type="predicted"/>
<dbReference type="InterPro" id="IPR036047">
    <property type="entry name" value="F-box-like_dom_sf"/>
</dbReference>
<evidence type="ECO:0000313" key="3">
    <source>
        <dbReference type="RefSeq" id="XP_056863531.1"/>
    </source>
</evidence>
<dbReference type="SMART" id="SM00256">
    <property type="entry name" value="FBOX"/>
    <property type="match status" value="1"/>
</dbReference>
<dbReference type="RefSeq" id="XP_056863531.1">
    <property type="nucleotide sequence ID" value="XM_057007551.1"/>
</dbReference>
<dbReference type="InterPro" id="IPR017451">
    <property type="entry name" value="F-box-assoc_interact_dom"/>
</dbReference>
<dbReference type="Pfam" id="PF00646">
    <property type="entry name" value="F-box"/>
    <property type="match status" value="1"/>
</dbReference>
<reference evidence="3" key="2">
    <citation type="submission" date="2025-08" db="UniProtKB">
        <authorList>
            <consortium name="RefSeq"/>
        </authorList>
    </citation>
    <scope>IDENTIFICATION</scope>
    <source>
        <tissue evidence="3">Leaf</tissue>
    </source>
</reference>
<dbReference type="OrthoDB" id="687122at2759"/>
<dbReference type="SUPFAM" id="SSF81383">
    <property type="entry name" value="F-box domain"/>
    <property type="match status" value="1"/>
</dbReference>
<keyword evidence="2" id="KW-1185">Reference proteome</keyword>
<evidence type="ECO:0000259" key="1">
    <source>
        <dbReference type="PROSITE" id="PS50181"/>
    </source>
</evidence>
<name>A0A9W3DI03_RAPSA</name>
<dbReference type="GeneID" id="130510856"/>